<evidence type="ECO:0000256" key="2">
    <source>
        <dbReference type="ARBA" id="ARBA00022692"/>
    </source>
</evidence>
<proteinExistence type="predicted"/>
<dbReference type="GO" id="GO:0009306">
    <property type="term" value="P:protein secretion"/>
    <property type="evidence" value="ECO:0007669"/>
    <property type="project" value="InterPro"/>
</dbReference>
<keyword evidence="8" id="KW-1185">Reference proteome</keyword>
<dbReference type="PANTHER" id="PTHR36985">
    <property type="entry name" value="TRANSLOCATION AND ASSEMBLY MODULE SUBUNIT TAMB"/>
    <property type="match status" value="1"/>
</dbReference>
<keyword evidence="3 5" id="KW-1133">Transmembrane helix</keyword>
<reference evidence="7 8" key="1">
    <citation type="submission" date="2020-11" db="EMBL/GenBank/DDBJ databases">
        <title>Genome seq and assembly of Sphingosinicella sp.</title>
        <authorList>
            <person name="Chhetri G."/>
        </authorList>
    </citation>
    <scope>NUCLEOTIDE SEQUENCE [LARGE SCALE GENOMIC DNA]</scope>
    <source>
        <strain evidence="7 8">UDD2</strain>
    </source>
</reference>
<evidence type="ECO:0000259" key="6">
    <source>
        <dbReference type="Pfam" id="PF04357"/>
    </source>
</evidence>
<evidence type="ECO:0000313" key="7">
    <source>
        <dbReference type="EMBL" id="QPQ56041.1"/>
    </source>
</evidence>
<accession>A0A7T2GLG0</accession>
<evidence type="ECO:0000256" key="3">
    <source>
        <dbReference type="ARBA" id="ARBA00022989"/>
    </source>
</evidence>
<evidence type="ECO:0000256" key="1">
    <source>
        <dbReference type="ARBA" id="ARBA00004167"/>
    </source>
</evidence>
<feature type="transmembrane region" description="Helical" evidence="5">
    <location>
        <begin position="23"/>
        <end position="45"/>
    </location>
</feature>
<dbReference type="PANTHER" id="PTHR36985:SF1">
    <property type="entry name" value="TRANSLOCATION AND ASSEMBLY MODULE SUBUNIT TAMB"/>
    <property type="match status" value="1"/>
</dbReference>
<dbReference type="GO" id="GO:0097347">
    <property type="term" value="C:TAM protein secretion complex"/>
    <property type="evidence" value="ECO:0007669"/>
    <property type="project" value="TreeGrafter"/>
</dbReference>
<feature type="domain" description="Translocation and assembly module TamB C-terminal" evidence="6">
    <location>
        <begin position="1058"/>
        <end position="1405"/>
    </location>
</feature>
<dbReference type="RefSeq" id="WP_200972901.1">
    <property type="nucleotide sequence ID" value="NZ_CP065592.1"/>
</dbReference>
<organism evidence="7 8">
    <name type="scientific">Allosphingosinicella flava</name>
    <dbReference type="NCBI Taxonomy" id="2771430"/>
    <lineage>
        <taxon>Bacteria</taxon>
        <taxon>Pseudomonadati</taxon>
        <taxon>Pseudomonadota</taxon>
        <taxon>Alphaproteobacteria</taxon>
        <taxon>Sphingomonadales</taxon>
        <taxon>Sphingomonadaceae</taxon>
        <taxon>Allosphingosinicella</taxon>
    </lineage>
</organism>
<evidence type="ECO:0000256" key="5">
    <source>
        <dbReference type="SAM" id="Phobius"/>
    </source>
</evidence>
<dbReference type="EMBL" id="CP065592">
    <property type="protein sequence ID" value="QPQ56041.1"/>
    <property type="molecule type" value="Genomic_DNA"/>
</dbReference>
<comment type="subcellular location">
    <subcellularLocation>
        <location evidence="1">Membrane</location>
        <topology evidence="1">Single-pass membrane protein</topology>
    </subcellularLocation>
</comment>
<keyword evidence="4 5" id="KW-0472">Membrane</keyword>
<dbReference type="Proteomes" id="UP000594873">
    <property type="component" value="Chromosome"/>
</dbReference>
<gene>
    <name evidence="7" type="ORF">IC614_05550</name>
</gene>
<sequence>MAEEADTAPIEEVRVRRHTGRRVAKWTGIGLAALLVLLALLVVGINTQLGQRYVVRQINNLELASGLDIDIGRVEGNLYGDLIVHDLILRDAKGIFFAAPRVELDWRPFAYFRNHIDIRSAVIPQAGLFRLPELRSSGDPNAPLLPDLDIDIGRLRIERLGVSAAVTGQKHLLSLTGQAKIADGRAQLALDAGAVAALGLAGGDRLRLRLDGVPEQNKLDIAMRLQAPGNGFVAGLIGLDKPLDVAVGGRGSWKNWQGRARAMLGGRGLADLSVTARDGTFDVTGLLRPALLLAEGPLQRLMQPSVQLNLVTTLENRRAETKLRLNSQAIALAMEGMLDLGQSRFEDVRVAGRLTRPGAIAPNLTARDLRLALVLNGAFATPIVAYRLNAVRLGFGETIAEGLSAEGRARVNTDRILVPVSARATRIAGLNPALGGLLTGVRLDGTFALGDNRILSDDLRIRSDKLNATAVVVADLERGRYTGALQGRVNNYLIEGIGIVDLDTDLDVVSTAAGFGIDGRVALRTRRIDVSAARDLFGGNATASANIRMRPDGVIAFSNVRLFAHLFRVTSGEGTYAPGGGINIRGTAMSSQYGPLAVVVTGTADRPLVRLRAARPGFGIGLSDVEATVRGTGRGYAVTATGQSQYGPFSADVTILSGAGPLTIDVALVRFAGIDFAGRIRQTAAGPFAGQLSLNGAGLSGIVQLAAAGRNQQARIQATANGAQIPGEQPILIQRGLIDATVTLLPGGPSINGDAQLAGVRAGQLSIARARARATMQGGSGRVQLFAEGSRGVPFTVAVNSQVTPDRILAAAQGQVNRIPFRLERPADLRKIAGGWRLTPVTVVLPQGNVRLAGRFGGGTALQARMNGLDLSIANAFSPGLGLGGRVTGGLDFVQASASAFPRADLRVNVDDFTRTGVATRSAPVDMAVQGTLRPEGGAFNAVIRRGGPVIGRVQARLQPLSPAAGSWTQRLLASPLGGGIRYNGPAEVLWSLTGLSDQQVSGPIGIAADFSGRVQRPQFNGVVRANNLTFVDETYGTRLTNMAVQGRFAGSRLELSRISARAGEGTINGRGSVDLASAAGFPIDVRLDLANAQLARSDALGAIVSGQIAITNGPNQPALISGDLRLPEARYRFIRQGAADVAVLEGVHRRGEPVGRPEEEDGSAAPSIWNLDLRVRADNQVFVSGMGLESEWETDLAVRGTTSAPRVEGTAEVIRGTYSFGGRRFEITNGQIAFTGGRRIEPRIQLSASTEVEGITATINVSGSSANPQIALTSTPALPQDEILARIFFGGSVTDLSATQALQLAASLNSLRGGGGGLNPLGKLQSASGIDRLRILGADQSTGRGTAIAAGFYISNDIYLEIITDARGFTATQLEVALSRALSILSQASSFGGSGVSVRYRKEY</sequence>
<protein>
    <submittedName>
        <fullName evidence="7">Translocation/assembly module TamB domain-containing protein</fullName>
    </submittedName>
</protein>
<evidence type="ECO:0000313" key="8">
    <source>
        <dbReference type="Proteomes" id="UP000594873"/>
    </source>
</evidence>
<dbReference type="KEGG" id="sflv:IC614_05550"/>
<evidence type="ECO:0000256" key="4">
    <source>
        <dbReference type="ARBA" id="ARBA00023136"/>
    </source>
</evidence>
<dbReference type="GO" id="GO:0005886">
    <property type="term" value="C:plasma membrane"/>
    <property type="evidence" value="ECO:0007669"/>
    <property type="project" value="InterPro"/>
</dbReference>
<keyword evidence="2 5" id="KW-0812">Transmembrane</keyword>
<dbReference type="Pfam" id="PF04357">
    <property type="entry name" value="TamB"/>
    <property type="match status" value="1"/>
</dbReference>
<dbReference type="InterPro" id="IPR007452">
    <property type="entry name" value="TamB_C"/>
</dbReference>
<name>A0A7T2GLG0_9SPHN</name>